<dbReference type="EMBL" id="FTPP01000001">
    <property type="protein sequence ID" value="SIT84371.1"/>
    <property type="molecule type" value="Genomic_DNA"/>
</dbReference>
<organism evidence="1 2">
    <name type="scientific">Pontibacter indicus</name>
    <dbReference type="NCBI Taxonomy" id="1317125"/>
    <lineage>
        <taxon>Bacteria</taxon>
        <taxon>Pseudomonadati</taxon>
        <taxon>Bacteroidota</taxon>
        <taxon>Cytophagia</taxon>
        <taxon>Cytophagales</taxon>
        <taxon>Hymenobacteraceae</taxon>
        <taxon>Pontibacter</taxon>
    </lineage>
</organism>
<evidence type="ECO:0000313" key="1">
    <source>
        <dbReference type="EMBL" id="SIT84371.1"/>
    </source>
</evidence>
<proteinExistence type="predicted"/>
<name>A0A1R3X2C9_9BACT</name>
<evidence type="ECO:0008006" key="3">
    <source>
        <dbReference type="Google" id="ProtNLM"/>
    </source>
</evidence>
<dbReference type="RefSeq" id="WP_076666904.1">
    <property type="nucleotide sequence ID" value="NZ_FTPP01000001.1"/>
</dbReference>
<sequence length="233" mass="27109">MIKEFTQAVCERIGYYVYILKEPVSQQIFYVGKGKNNRIFNHVQCALDTELLSDKLDEIRKIGAGNVQHYILRHGLTEEQALEIESACIDLLGLENLKNEVNGHHSWVRGLKSIAEVIQHYDAQVITVDKEEPSIIININRLYERFMDDEKLYNATRSSWVVGPKRNLAKYAFAAYRGLVREVYNIHEWHHVGGRRWEFTGSVAEPEIRDKYINQSLSNYMKKGSQNPIKYTF</sequence>
<dbReference type="Proteomes" id="UP000187181">
    <property type="component" value="Unassembled WGS sequence"/>
</dbReference>
<keyword evidence="2" id="KW-1185">Reference proteome</keyword>
<dbReference type="CDD" id="cd10440">
    <property type="entry name" value="GIY-YIG_COG3680"/>
    <property type="match status" value="1"/>
</dbReference>
<dbReference type="OrthoDB" id="67448at2"/>
<evidence type="ECO:0000313" key="2">
    <source>
        <dbReference type="Proteomes" id="UP000187181"/>
    </source>
</evidence>
<accession>A0A1R3X2C9</accession>
<dbReference type="STRING" id="1317125.SAMN05444128_1391"/>
<dbReference type="AlphaFoldDB" id="A0A1R3X2C9"/>
<protein>
    <recommendedName>
        <fullName evidence="3">GIY-YIG domain-containing protein</fullName>
    </recommendedName>
</protein>
<gene>
    <name evidence="1" type="ORF">SAMN05444128_1391</name>
</gene>
<dbReference type="Pfam" id="PF22945">
    <property type="entry name" value="LEM-3_GIY-YIG"/>
    <property type="match status" value="1"/>
</dbReference>
<reference evidence="2" key="1">
    <citation type="submission" date="2017-01" db="EMBL/GenBank/DDBJ databases">
        <authorList>
            <person name="Varghese N."/>
            <person name="Submissions S."/>
        </authorList>
    </citation>
    <scope>NUCLEOTIDE SEQUENCE [LARGE SCALE GENOMIC DNA]</scope>
    <source>
        <strain evidence="2">LP100</strain>
    </source>
</reference>